<gene>
    <name evidence="2" type="ORF">SAMN06265827_10122</name>
</gene>
<feature type="domain" description="SH3b" evidence="1">
    <location>
        <begin position="42"/>
        <end position="79"/>
    </location>
</feature>
<keyword evidence="3" id="KW-1185">Reference proteome</keyword>
<organism evidence="2 3">
    <name type="scientific">Orenia metallireducens</name>
    <dbReference type="NCBI Taxonomy" id="1413210"/>
    <lineage>
        <taxon>Bacteria</taxon>
        <taxon>Bacillati</taxon>
        <taxon>Bacillota</taxon>
        <taxon>Clostridia</taxon>
        <taxon>Halanaerobiales</taxon>
        <taxon>Halobacteroidaceae</taxon>
        <taxon>Orenia</taxon>
    </lineage>
</organism>
<dbReference type="InterPro" id="IPR047676">
    <property type="entry name" value="FxLYD_dom"/>
</dbReference>
<reference evidence="3" key="1">
    <citation type="submission" date="2017-09" db="EMBL/GenBank/DDBJ databases">
        <authorList>
            <person name="Varghese N."/>
            <person name="Submissions S."/>
        </authorList>
    </citation>
    <scope>NUCLEOTIDE SEQUENCE [LARGE SCALE GENOMIC DNA]</scope>
    <source>
        <strain evidence="3">MSL47</strain>
    </source>
</reference>
<dbReference type="InterPro" id="IPR003646">
    <property type="entry name" value="SH3-like_bac-type"/>
</dbReference>
<accession>A0A285F1T9</accession>
<evidence type="ECO:0000313" key="3">
    <source>
        <dbReference type="Proteomes" id="UP000219573"/>
    </source>
</evidence>
<dbReference type="EMBL" id="OBDZ01000001">
    <property type="protein sequence ID" value="SNY05270.1"/>
    <property type="molecule type" value="Genomic_DNA"/>
</dbReference>
<sequence>MININKKIIFLIIFSFLLIALTAWAKQIFFIKVNQEKLRIEPNGRAITTLPKDTQVEVIGSTDRWIKVKVEGWISKESISNNLSEDTDGETINPGFVYKDIKLRGSNGRINITGKLTNQTGKDYQSTTFIIKLYNNLGSVIGTNYIQLNNFADKQTKSFKLTTAGYLSQVKDYVIKFESGI</sequence>
<dbReference type="Pfam" id="PF08239">
    <property type="entry name" value="SH3_3"/>
    <property type="match status" value="1"/>
</dbReference>
<evidence type="ECO:0000313" key="2">
    <source>
        <dbReference type="EMBL" id="SNY05270.1"/>
    </source>
</evidence>
<dbReference type="Gene3D" id="2.30.30.40">
    <property type="entry name" value="SH3 Domains"/>
    <property type="match status" value="1"/>
</dbReference>
<dbReference type="RefSeq" id="WP_097016076.1">
    <property type="nucleotide sequence ID" value="NZ_OBDZ01000001.1"/>
</dbReference>
<name>A0A285F1T9_9FIRM</name>
<dbReference type="NCBIfam" id="NF038353">
    <property type="entry name" value="FxLYD_dom"/>
    <property type="match status" value="1"/>
</dbReference>
<proteinExistence type="predicted"/>
<protein>
    <submittedName>
        <fullName evidence="2">SH3 domain-containing protein</fullName>
    </submittedName>
</protein>
<evidence type="ECO:0000259" key="1">
    <source>
        <dbReference type="Pfam" id="PF08239"/>
    </source>
</evidence>
<dbReference type="AlphaFoldDB" id="A0A285F1T9"/>
<dbReference type="Proteomes" id="UP000219573">
    <property type="component" value="Unassembled WGS sequence"/>
</dbReference>